<dbReference type="KEGG" id="clup:CLUP02_05446"/>
<accession>A0A9Q8SMK3</accession>
<gene>
    <name evidence="1" type="ORF">CLUP02_05446</name>
</gene>
<protein>
    <submittedName>
        <fullName evidence="1">Uncharacterized protein</fullName>
    </submittedName>
</protein>
<organism evidence="1 2">
    <name type="scientific">Colletotrichum lupini</name>
    <dbReference type="NCBI Taxonomy" id="145971"/>
    <lineage>
        <taxon>Eukaryota</taxon>
        <taxon>Fungi</taxon>
        <taxon>Dikarya</taxon>
        <taxon>Ascomycota</taxon>
        <taxon>Pezizomycotina</taxon>
        <taxon>Sordariomycetes</taxon>
        <taxon>Hypocreomycetidae</taxon>
        <taxon>Glomerellales</taxon>
        <taxon>Glomerellaceae</taxon>
        <taxon>Colletotrichum</taxon>
        <taxon>Colletotrichum acutatum species complex</taxon>
    </lineage>
</organism>
<dbReference type="AlphaFoldDB" id="A0A9Q8SMK3"/>
<proteinExistence type="predicted"/>
<sequence>MVRTLGIPGISLHFPGRELGATRSGMQHQSAPLPGRVDTLLPFCGSTHPSHNRRNVSDILANFERNYRSKDLFKPPRKPTLVGRMLRSRQGELAQLVYQPMRQRLYIALPAAYRPAVDIPCSVVVEGYISSDLVARSLDYALSKPLMLHPQAYDSENQVLNEAQATTKTCALQLANAVCLLMHEHDLQILDSGADCKLDPLGEQNGVREESASLRQR</sequence>
<evidence type="ECO:0000313" key="2">
    <source>
        <dbReference type="Proteomes" id="UP000830671"/>
    </source>
</evidence>
<dbReference type="RefSeq" id="XP_049141596.1">
    <property type="nucleotide sequence ID" value="XM_049284453.1"/>
</dbReference>
<reference evidence="1" key="1">
    <citation type="journal article" date="2021" name="Mol. Plant Microbe Interact.">
        <title>Complete Genome Sequence of the Plant-Pathogenic Fungus Colletotrichum lupini.</title>
        <authorList>
            <person name="Baroncelli R."/>
            <person name="Pensec F."/>
            <person name="Da Lio D."/>
            <person name="Boufleur T."/>
            <person name="Vicente I."/>
            <person name="Sarrocco S."/>
            <person name="Picot A."/>
            <person name="Baraldi E."/>
            <person name="Sukno S."/>
            <person name="Thon M."/>
            <person name="Le Floch G."/>
        </authorList>
    </citation>
    <scope>NUCLEOTIDE SEQUENCE</scope>
    <source>
        <strain evidence="1">IMI 504893</strain>
    </source>
</reference>
<dbReference type="GeneID" id="73339463"/>
<dbReference type="Proteomes" id="UP000830671">
    <property type="component" value="Chromosome 3"/>
</dbReference>
<keyword evidence="2" id="KW-1185">Reference proteome</keyword>
<name>A0A9Q8SMK3_9PEZI</name>
<dbReference type="EMBL" id="CP019475">
    <property type="protein sequence ID" value="UQC79965.1"/>
    <property type="molecule type" value="Genomic_DNA"/>
</dbReference>
<evidence type="ECO:0000313" key="1">
    <source>
        <dbReference type="EMBL" id="UQC79965.1"/>
    </source>
</evidence>